<dbReference type="Proteomes" id="UP000252985">
    <property type="component" value="Chromosome"/>
</dbReference>
<keyword evidence="4" id="KW-1185">Reference proteome</keyword>
<dbReference type="RefSeq" id="WP_114585760.1">
    <property type="nucleotide sequence ID" value="NZ_CP031148.1"/>
</dbReference>
<evidence type="ECO:0000313" key="4">
    <source>
        <dbReference type="Proteomes" id="UP000253273"/>
    </source>
</evidence>
<dbReference type="InterPro" id="IPR036825">
    <property type="entry name" value="MTH865-like_sf"/>
</dbReference>
<evidence type="ECO:0000313" key="3">
    <source>
        <dbReference type="Proteomes" id="UP000252985"/>
    </source>
</evidence>
<evidence type="ECO:0000313" key="2">
    <source>
        <dbReference type="EMBL" id="AXG09997.1"/>
    </source>
</evidence>
<dbReference type="InterPro" id="IPR024093">
    <property type="entry name" value="Uncharacterised_MTH865"/>
</dbReference>
<dbReference type="SUPFAM" id="SSF69025">
    <property type="entry name" value="Hypothetical protein MTH865"/>
    <property type="match status" value="1"/>
</dbReference>
<dbReference type="EMBL" id="CP031150">
    <property type="protein sequence ID" value="AXG06622.1"/>
    <property type="molecule type" value="Genomic_DNA"/>
</dbReference>
<evidence type="ECO:0000313" key="1">
    <source>
        <dbReference type="EMBL" id="AXG06622.1"/>
    </source>
</evidence>
<name>A0A345E350_9EURY</name>
<dbReference type="GeneID" id="37287137"/>
<organism evidence="1 4">
    <name type="scientific">Haloplanus rubicundus</name>
    <dbReference type="NCBI Taxonomy" id="1547898"/>
    <lineage>
        <taxon>Archaea</taxon>
        <taxon>Methanobacteriati</taxon>
        <taxon>Methanobacteriota</taxon>
        <taxon>Stenosarchaea group</taxon>
        <taxon>Halobacteria</taxon>
        <taxon>Halobacteriales</taxon>
        <taxon>Haloferacaceae</taxon>
        <taxon>Haloplanus</taxon>
    </lineage>
</organism>
<sequence>MSDDVAAELREQFRTAFEGADFPVTDQMDLVPALPDGPGTRFEAGDVSFSAMELAANLDGHQEFPYESVDELVDDVMAAIEAEGLI</sequence>
<dbReference type="Gene3D" id="1.10.238.80">
    <property type="entry name" value="MTH865-like"/>
    <property type="match status" value="1"/>
</dbReference>
<reference evidence="1 4" key="2">
    <citation type="submission" date="2018-07" db="EMBL/GenBank/DDBJ databases">
        <title>Genome sequences of Haloplanus sp. CBA1113.</title>
        <authorList>
            <person name="Kim Y.B."/>
            <person name="Roh S.W."/>
        </authorList>
    </citation>
    <scope>NUCLEOTIDE SEQUENCE [LARGE SCALE GENOMIC DNA]</scope>
    <source>
        <strain evidence="1 4">CBA1113</strain>
    </source>
</reference>
<dbReference type="KEGG" id="haj:DU500_09375"/>
<dbReference type="KEGG" id="haq:DU484_09125"/>
<accession>A0A345E350</accession>
<dbReference type="OrthoDB" id="335595at2157"/>
<protein>
    <recommendedName>
        <fullName evidence="5">MTH865 family protein</fullName>
    </recommendedName>
</protein>
<dbReference type="AlphaFoldDB" id="A0A345E350"/>
<reference evidence="2 3" key="1">
    <citation type="submission" date="2018-07" db="EMBL/GenBank/DDBJ databases">
        <title>Genome sequences of Haloplanus sp. CBA1112.</title>
        <authorList>
            <person name="Kim Y.B."/>
            <person name="Roh S.W."/>
        </authorList>
    </citation>
    <scope>NUCLEOTIDE SEQUENCE [LARGE SCALE GENOMIC DNA]</scope>
    <source>
        <strain evidence="2 3">CBA1112</strain>
    </source>
</reference>
<dbReference type="Pfam" id="PF07747">
    <property type="entry name" value="MTH865"/>
    <property type="match status" value="1"/>
</dbReference>
<accession>A0A345ECS5</accession>
<gene>
    <name evidence="2" type="ORF">DU484_09125</name>
    <name evidence="1" type="ORF">DU500_09375</name>
</gene>
<evidence type="ECO:0008006" key="5">
    <source>
        <dbReference type="Google" id="ProtNLM"/>
    </source>
</evidence>
<proteinExistence type="predicted"/>
<dbReference type="Proteomes" id="UP000253273">
    <property type="component" value="Chromosome"/>
</dbReference>
<dbReference type="EMBL" id="CP031148">
    <property type="protein sequence ID" value="AXG09997.1"/>
    <property type="molecule type" value="Genomic_DNA"/>
</dbReference>